<evidence type="ECO:0000256" key="12">
    <source>
        <dbReference type="ARBA" id="ARBA00023316"/>
    </source>
</evidence>
<comment type="pathway">
    <text evidence="2 14">Cell wall biogenesis; peptidoglycan biosynthesis.</text>
</comment>
<evidence type="ECO:0000313" key="19">
    <source>
        <dbReference type="Proteomes" id="UP000324781"/>
    </source>
</evidence>
<dbReference type="SUPFAM" id="SSF53623">
    <property type="entry name" value="MurD-like peptide ligases, catalytic domain"/>
    <property type="match status" value="1"/>
</dbReference>
<dbReference type="PANTHER" id="PTHR43445">
    <property type="entry name" value="UDP-N-ACETYLMURAMATE--L-ALANINE LIGASE-RELATED"/>
    <property type="match status" value="1"/>
</dbReference>
<evidence type="ECO:0000313" key="18">
    <source>
        <dbReference type="EMBL" id="SHI57279.1"/>
    </source>
</evidence>
<dbReference type="InterPro" id="IPR036565">
    <property type="entry name" value="Mur-like_cat_sf"/>
</dbReference>
<keyword evidence="19" id="KW-1185">Reference proteome</keyword>
<dbReference type="Proteomes" id="UP000324781">
    <property type="component" value="Unassembled WGS sequence"/>
</dbReference>
<dbReference type="GO" id="GO:0008763">
    <property type="term" value="F:UDP-N-acetylmuramate-L-alanine ligase activity"/>
    <property type="evidence" value="ECO:0007669"/>
    <property type="project" value="UniProtKB-UniRule"/>
</dbReference>
<dbReference type="InterPro" id="IPR036615">
    <property type="entry name" value="Mur_ligase_C_dom_sf"/>
</dbReference>
<keyword evidence="9 14" id="KW-0133">Cell shape</keyword>
<evidence type="ECO:0000256" key="4">
    <source>
        <dbReference type="ARBA" id="ARBA00022490"/>
    </source>
</evidence>
<organism evidence="18 19">
    <name type="scientific">Thermoclostridium caenicola</name>
    <dbReference type="NCBI Taxonomy" id="659425"/>
    <lineage>
        <taxon>Bacteria</taxon>
        <taxon>Bacillati</taxon>
        <taxon>Bacillota</taxon>
        <taxon>Clostridia</taxon>
        <taxon>Eubacteriales</taxon>
        <taxon>Oscillospiraceae</taxon>
        <taxon>Thermoclostridium</taxon>
    </lineage>
</organism>
<evidence type="ECO:0000256" key="14">
    <source>
        <dbReference type="HAMAP-Rule" id="MF_00046"/>
    </source>
</evidence>
<dbReference type="Pfam" id="PF08245">
    <property type="entry name" value="Mur_ligase_M"/>
    <property type="match status" value="1"/>
</dbReference>
<dbReference type="GO" id="GO:0008360">
    <property type="term" value="P:regulation of cell shape"/>
    <property type="evidence" value="ECO:0007669"/>
    <property type="project" value="UniProtKB-KW"/>
</dbReference>
<keyword evidence="10 14" id="KW-0573">Peptidoglycan synthesis</keyword>
<dbReference type="InterPro" id="IPR004101">
    <property type="entry name" value="Mur_ligase_C"/>
</dbReference>
<dbReference type="PANTHER" id="PTHR43445:SF3">
    <property type="entry name" value="UDP-N-ACETYLMURAMATE--L-ALANINE LIGASE"/>
    <property type="match status" value="1"/>
</dbReference>
<evidence type="ECO:0000256" key="3">
    <source>
        <dbReference type="ARBA" id="ARBA00012211"/>
    </source>
</evidence>
<keyword evidence="8 14" id="KW-0067">ATP-binding</keyword>
<dbReference type="GO" id="GO:0071555">
    <property type="term" value="P:cell wall organization"/>
    <property type="evidence" value="ECO:0007669"/>
    <property type="project" value="UniProtKB-KW"/>
</dbReference>
<keyword evidence="4 14" id="KW-0963">Cytoplasm</keyword>
<keyword evidence="11 14" id="KW-0131">Cell cycle</keyword>
<feature type="domain" description="Mur ligase N-terminal catalytic" evidence="15">
    <location>
        <begin position="13"/>
        <end position="111"/>
    </location>
</feature>
<gene>
    <name evidence="14" type="primary">murC</name>
    <name evidence="18" type="ORF">SAMN05444373_100485</name>
</gene>
<comment type="function">
    <text evidence="14">Cell wall formation.</text>
</comment>
<keyword evidence="6 14" id="KW-0132">Cell division</keyword>
<dbReference type="NCBIfam" id="TIGR01082">
    <property type="entry name" value="murC"/>
    <property type="match status" value="1"/>
</dbReference>
<dbReference type="Gene3D" id="3.40.50.720">
    <property type="entry name" value="NAD(P)-binding Rossmann-like Domain"/>
    <property type="match status" value="1"/>
</dbReference>
<reference evidence="18 19" key="1">
    <citation type="submission" date="2016-11" db="EMBL/GenBank/DDBJ databases">
        <authorList>
            <person name="Varghese N."/>
            <person name="Submissions S."/>
        </authorList>
    </citation>
    <scope>NUCLEOTIDE SEQUENCE [LARGE SCALE GENOMIC DNA]</scope>
    <source>
        <strain evidence="18 19">DSM 19027</strain>
    </source>
</reference>
<dbReference type="UniPathway" id="UPA00219"/>
<evidence type="ECO:0000259" key="16">
    <source>
        <dbReference type="Pfam" id="PF02875"/>
    </source>
</evidence>
<evidence type="ECO:0000256" key="6">
    <source>
        <dbReference type="ARBA" id="ARBA00022618"/>
    </source>
</evidence>
<dbReference type="Pfam" id="PF01225">
    <property type="entry name" value="Mur_ligase"/>
    <property type="match status" value="1"/>
</dbReference>
<comment type="similarity">
    <text evidence="14">Belongs to the MurCDEF family.</text>
</comment>
<keyword evidence="7 14" id="KW-0547">Nucleotide-binding</keyword>
<dbReference type="GO" id="GO:0005524">
    <property type="term" value="F:ATP binding"/>
    <property type="evidence" value="ECO:0007669"/>
    <property type="project" value="UniProtKB-UniRule"/>
</dbReference>
<keyword evidence="5 14" id="KW-0436">Ligase</keyword>
<evidence type="ECO:0000256" key="7">
    <source>
        <dbReference type="ARBA" id="ARBA00022741"/>
    </source>
</evidence>
<dbReference type="InterPro" id="IPR050061">
    <property type="entry name" value="MurCDEF_pg_biosynth"/>
</dbReference>
<keyword evidence="12 14" id="KW-0961">Cell wall biogenesis/degradation</keyword>
<evidence type="ECO:0000256" key="9">
    <source>
        <dbReference type="ARBA" id="ARBA00022960"/>
    </source>
</evidence>
<evidence type="ECO:0000256" key="8">
    <source>
        <dbReference type="ARBA" id="ARBA00022840"/>
    </source>
</evidence>
<feature type="binding site" evidence="14">
    <location>
        <begin position="119"/>
        <end position="125"/>
    </location>
    <ligand>
        <name>ATP</name>
        <dbReference type="ChEBI" id="CHEBI:30616"/>
    </ligand>
</feature>
<feature type="domain" description="Mur ligase C-terminal" evidence="16">
    <location>
        <begin position="319"/>
        <end position="448"/>
    </location>
</feature>
<dbReference type="AlphaFoldDB" id="A0A1M6C8F8"/>
<accession>A0A1M6C8F8</accession>
<dbReference type="InterPro" id="IPR005758">
    <property type="entry name" value="UDP-N-AcMur_Ala_ligase_MurC"/>
</dbReference>
<evidence type="ECO:0000259" key="17">
    <source>
        <dbReference type="Pfam" id="PF08245"/>
    </source>
</evidence>
<dbReference type="GO" id="GO:0009252">
    <property type="term" value="P:peptidoglycan biosynthetic process"/>
    <property type="evidence" value="ECO:0007669"/>
    <property type="project" value="UniProtKB-UniRule"/>
</dbReference>
<dbReference type="Gene3D" id="3.40.1190.10">
    <property type="entry name" value="Mur-like, catalytic domain"/>
    <property type="match status" value="1"/>
</dbReference>
<evidence type="ECO:0000256" key="13">
    <source>
        <dbReference type="ARBA" id="ARBA00047833"/>
    </source>
</evidence>
<dbReference type="Pfam" id="PF02875">
    <property type="entry name" value="Mur_ligase_C"/>
    <property type="match status" value="1"/>
</dbReference>
<feature type="domain" description="Mur ligase central" evidence="17">
    <location>
        <begin position="117"/>
        <end position="296"/>
    </location>
</feature>
<evidence type="ECO:0000256" key="10">
    <source>
        <dbReference type="ARBA" id="ARBA00022984"/>
    </source>
</evidence>
<evidence type="ECO:0000256" key="2">
    <source>
        <dbReference type="ARBA" id="ARBA00004752"/>
    </source>
</evidence>
<comment type="catalytic activity">
    <reaction evidence="13 14">
        <text>UDP-N-acetyl-alpha-D-muramate + L-alanine + ATP = UDP-N-acetyl-alpha-D-muramoyl-L-alanine + ADP + phosphate + H(+)</text>
        <dbReference type="Rhea" id="RHEA:23372"/>
        <dbReference type="ChEBI" id="CHEBI:15378"/>
        <dbReference type="ChEBI" id="CHEBI:30616"/>
        <dbReference type="ChEBI" id="CHEBI:43474"/>
        <dbReference type="ChEBI" id="CHEBI:57972"/>
        <dbReference type="ChEBI" id="CHEBI:70757"/>
        <dbReference type="ChEBI" id="CHEBI:83898"/>
        <dbReference type="ChEBI" id="CHEBI:456216"/>
        <dbReference type="EC" id="6.3.2.8"/>
    </reaction>
</comment>
<proteinExistence type="inferred from homology"/>
<dbReference type="InterPro" id="IPR013221">
    <property type="entry name" value="Mur_ligase_cen"/>
</dbReference>
<dbReference type="SUPFAM" id="SSF51984">
    <property type="entry name" value="MurCD N-terminal domain"/>
    <property type="match status" value="1"/>
</dbReference>
<dbReference type="InterPro" id="IPR000713">
    <property type="entry name" value="Mur_ligase_N"/>
</dbReference>
<evidence type="ECO:0000259" key="15">
    <source>
        <dbReference type="Pfam" id="PF01225"/>
    </source>
</evidence>
<dbReference type="EMBL" id="FQZP01000004">
    <property type="protein sequence ID" value="SHI57279.1"/>
    <property type="molecule type" value="Genomic_DNA"/>
</dbReference>
<dbReference type="RefSeq" id="WP_243133165.1">
    <property type="nucleotide sequence ID" value="NZ_DAONMB010000088.1"/>
</dbReference>
<dbReference type="HAMAP" id="MF_00046">
    <property type="entry name" value="MurC"/>
    <property type="match status" value="1"/>
</dbReference>
<dbReference type="Gene3D" id="3.90.190.20">
    <property type="entry name" value="Mur ligase, C-terminal domain"/>
    <property type="match status" value="1"/>
</dbReference>
<comment type="subcellular location">
    <subcellularLocation>
        <location evidence="1 14">Cytoplasm</location>
    </subcellularLocation>
</comment>
<sequence length="464" mass="50427">MTNRFTFSPGNITVHMVGIGGISMSGLAEILMHRGVKITGSDLHESDITDRLKNMGAIVFPSHEASNITNQDLVVYSAAIPQDNPELTEARSKGIPVMERAELLGVIMDHFQHAVAVSGTHGKTTTTSMISQVMLEGGLDPTIHVGGLLDAIGGNTRIGSSGWFVAEACEYKDSFLKFRPSLAVVLNIDADHLDYFRDVDHIRSSFEAFLSQVRNPGTIVLNLDDPQTRLLSKSLTRPFISYGLKSPEADWTCEDIAFENGCASFTVYHKKSSWSRVKLSVPGLHNVSNALACIASCHALGIPQTAIIKGLESFRGTHRRLEDKGIKNGIRVLDDYAHHPTEIQATLQAARALALGRLFCIFQPHTYTRTYELLDDFSRSFALADTVVVADIYAAREKDTGLIHARALADGINRNTGNAVYIPDFAGIVSFLGENAQSGDLILTMGAGDIHKVGEMYLAATDSP</sequence>
<protein>
    <recommendedName>
        <fullName evidence="3 14">UDP-N-acetylmuramate--L-alanine ligase</fullName>
        <ecNumber evidence="3 14">6.3.2.8</ecNumber>
    </recommendedName>
    <alternativeName>
        <fullName evidence="14">UDP-N-acetylmuramoyl-L-alanine synthetase</fullName>
    </alternativeName>
</protein>
<dbReference type="GO" id="GO:0051301">
    <property type="term" value="P:cell division"/>
    <property type="evidence" value="ECO:0007669"/>
    <property type="project" value="UniProtKB-KW"/>
</dbReference>
<evidence type="ECO:0000256" key="1">
    <source>
        <dbReference type="ARBA" id="ARBA00004496"/>
    </source>
</evidence>
<dbReference type="SUPFAM" id="SSF53244">
    <property type="entry name" value="MurD-like peptide ligases, peptide-binding domain"/>
    <property type="match status" value="1"/>
</dbReference>
<evidence type="ECO:0000256" key="11">
    <source>
        <dbReference type="ARBA" id="ARBA00023306"/>
    </source>
</evidence>
<dbReference type="EC" id="6.3.2.8" evidence="3 14"/>
<dbReference type="GO" id="GO:0005737">
    <property type="term" value="C:cytoplasm"/>
    <property type="evidence" value="ECO:0007669"/>
    <property type="project" value="UniProtKB-SubCell"/>
</dbReference>
<name>A0A1M6C8F8_9FIRM</name>
<evidence type="ECO:0000256" key="5">
    <source>
        <dbReference type="ARBA" id="ARBA00022598"/>
    </source>
</evidence>